<evidence type="ECO:0000256" key="1">
    <source>
        <dbReference type="SAM" id="MobiDB-lite"/>
    </source>
</evidence>
<feature type="compositionally biased region" description="Polar residues" evidence="1">
    <location>
        <begin position="62"/>
        <end position="73"/>
    </location>
</feature>
<name>A0A2M4B7G2_9DIPT</name>
<proteinExistence type="predicted"/>
<sequence length="73" mass="7957">MVAGEAVVVVVAAAVASEEATTVTTVMTPAWMRSKPISLGKYISPHRLLRTRRKFSDRESHPASTSRTSTKSR</sequence>
<evidence type="ECO:0000313" key="2">
    <source>
        <dbReference type="EMBL" id="MBW48758.1"/>
    </source>
</evidence>
<dbReference type="AlphaFoldDB" id="A0A2M4B7G2"/>
<reference evidence="2" key="1">
    <citation type="submission" date="2018-01" db="EMBL/GenBank/DDBJ databases">
        <title>An insight into the sialome of Amazonian anophelines.</title>
        <authorList>
            <person name="Ribeiro J.M."/>
            <person name="Scarpassa V."/>
            <person name="Calvo E."/>
        </authorList>
    </citation>
    <scope>NUCLEOTIDE SEQUENCE</scope>
    <source>
        <tissue evidence="2">Salivary glands</tissue>
    </source>
</reference>
<dbReference type="EMBL" id="GGFK01015437">
    <property type="protein sequence ID" value="MBW48758.1"/>
    <property type="molecule type" value="Transcribed_RNA"/>
</dbReference>
<protein>
    <submittedName>
        <fullName evidence="2">Putative secreted protein</fullName>
    </submittedName>
</protein>
<accession>A0A2M4B7G2</accession>
<organism evidence="2">
    <name type="scientific">Anopheles triannulatus</name>
    <dbReference type="NCBI Taxonomy" id="58253"/>
    <lineage>
        <taxon>Eukaryota</taxon>
        <taxon>Metazoa</taxon>
        <taxon>Ecdysozoa</taxon>
        <taxon>Arthropoda</taxon>
        <taxon>Hexapoda</taxon>
        <taxon>Insecta</taxon>
        <taxon>Pterygota</taxon>
        <taxon>Neoptera</taxon>
        <taxon>Endopterygota</taxon>
        <taxon>Diptera</taxon>
        <taxon>Nematocera</taxon>
        <taxon>Culicoidea</taxon>
        <taxon>Culicidae</taxon>
        <taxon>Anophelinae</taxon>
        <taxon>Anopheles</taxon>
    </lineage>
</organism>
<feature type="region of interest" description="Disordered" evidence="1">
    <location>
        <begin position="51"/>
        <end position="73"/>
    </location>
</feature>